<sequence>MDLLEIRLDCDQTTLYQNLKDKWGRIQCPACKDHTIDVDQCLSMLYNKELILRNKIELDLDKNLKDELMIKLDDQFGKVVNQIELQCEF</sequence>
<evidence type="ECO:0000313" key="2">
    <source>
        <dbReference type="Proteomes" id="UP000276133"/>
    </source>
</evidence>
<dbReference type="AlphaFoldDB" id="A0A3M7S7V8"/>
<accession>A0A3M7S7V8</accession>
<organism evidence="1 2">
    <name type="scientific">Brachionus plicatilis</name>
    <name type="common">Marine rotifer</name>
    <name type="synonym">Brachionus muelleri</name>
    <dbReference type="NCBI Taxonomy" id="10195"/>
    <lineage>
        <taxon>Eukaryota</taxon>
        <taxon>Metazoa</taxon>
        <taxon>Spiralia</taxon>
        <taxon>Gnathifera</taxon>
        <taxon>Rotifera</taxon>
        <taxon>Eurotatoria</taxon>
        <taxon>Monogononta</taxon>
        <taxon>Pseudotrocha</taxon>
        <taxon>Ploima</taxon>
        <taxon>Brachionidae</taxon>
        <taxon>Brachionus</taxon>
    </lineage>
</organism>
<dbReference type="OrthoDB" id="10237337at2759"/>
<protein>
    <submittedName>
        <fullName evidence="1">Uncharacterized protein</fullName>
    </submittedName>
</protein>
<gene>
    <name evidence="1" type="ORF">BpHYR1_027260</name>
</gene>
<proteinExistence type="predicted"/>
<dbReference type="EMBL" id="REGN01001914">
    <property type="protein sequence ID" value="RNA31650.1"/>
    <property type="molecule type" value="Genomic_DNA"/>
</dbReference>
<dbReference type="Proteomes" id="UP000276133">
    <property type="component" value="Unassembled WGS sequence"/>
</dbReference>
<name>A0A3M7S7V8_BRAPC</name>
<reference evidence="1 2" key="1">
    <citation type="journal article" date="2018" name="Sci. Rep.">
        <title>Genomic signatures of local adaptation to the degree of environmental predictability in rotifers.</title>
        <authorList>
            <person name="Franch-Gras L."/>
            <person name="Hahn C."/>
            <person name="Garcia-Roger E.M."/>
            <person name="Carmona M.J."/>
            <person name="Serra M."/>
            <person name="Gomez A."/>
        </authorList>
    </citation>
    <scope>NUCLEOTIDE SEQUENCE [LARGE SCALE GENOMIC DNA]</scope>
    <source>
        <strain evidence="1">HYR1</strain>
    </source>
</reference>
<comment type="caution">
    <text evidence="1">The sequence shown here is derived from an EMBL/GenBank/DDBJ whole genome shotgun (WGS) entry which is preliminary data.</text>
</comment>
<keyword evidence="2" id="KW-1185">Reference proteome</keyword>
<evidence type="ECO:0000313" key="1">
    <source>
        <dbReference type="EMBL" id="RNA31650.1"/>
    </source>
</evidence>